<dbReference type="STRING" id="626937.HMPREF3293_01304"/>
<comment type="subcellular location">
    <subcellularLocation>
        <location evidence="1">Cell membrane</location>
        <topology evidence="1">Multi-pass membrane protein</topology>
    </subcellularLocation>
</comment>
<feature type="transmembrane region" description="Helical" evidence="6">
    <location>
        <begin position="209"/>
        <end position="228"/>
    </location>
</feature>
<evidence type="ECO:0000313" key="8">
    <source>
        <dbReference type="EMBL" id="KXK65811.1"/>
    </source>
</evidence>
<keyword evidence="5 6" id="KW-0472">Membrane</keyword>
<sequence length="329" mass="35761">MHKLNTQTLFLFIVKEYDEGRFGFEMEMRQMELRSRKIKGYVTDAVLFLIGSLLYAASVNIFTAPNNIAPGGLTGVATMLNYVFGLPIGTMILVMNIPLFILGFFVFGFQFVIKTVIATALSSVVIDATAGIMPQYTGQPLITVAFGGVLAGLGLGLILMRGGTSGGTELAANLLAKRFPHISIGKLIMVLDVTVVLVSAWVYREFESPLYAILVIFITSRVIDAVLYGTSLGTGKMMFIVSPKNKEIARAILTRMERGVTELKARGGYSGAEGEVLLCAVRRQEVYKVYGLVHGIDPDAFIIVGDAGEITGEGFREISIPAQRKKARK</sequence>
<dbReference type="GO" id="GO:0005886">
    <property type="term" value="C:plasma membrane"/>
    <property type="evidence" value="ECO:0007669"/>
    <property type="project" value="UniProtKB-SubCell"/>
</dbReference>
<dbReference type="EMBL" id="LSZW01000055">
    <property type="protein sequence ID" value="KXK65811.1"/>
    <property type="molecule type" value="Genomic_DNA"/>
</dbReference>
<evidence type="ECO:0000256" key="3">
    <source>
        <dbReference type="ARBA" id="ARBA00022692"/>
    </source>
</evidence>
<comment type="caution">
    <text evidence="8">The sequence shown here is derived from an EMBL/GenBank/DDBJ whole genome shotgun (WGS) entry which is preliminary data.</text>
</comment>
<dbReference type="InterPro" id="IPR051461">
    <property type="entry name" value="UPF0750_membrane"/>
</dbReference>
<evidence type="ECO:0000256" key="2">
    <source>
        <dbReference type="ARBA" id="ARBA00022475"/>
    </source>
</evidence>
<dbReference type="Proteomes" id="UP000070366">
    <property type="component" value="Unassembled WGS sequence"/>
</dbReference>
<dbReference type="CDD" id="cd16380">
    <property type="entry name" value="YitT_C"/>
    <property type="match status" value="1"/>
</dbReference>
<dbReference type="Pfam" id="PF02588">
    <property type="entry name" value="YitT_membrane"/>
    <property type="match status" value="1"/>
</dbReference>
<keyword evidence="3 6" id="KW-0812">Transmembrane</keyword>
<feature type="transmembrane region" description="Helical" evidence="6">
    <location>
        <begin position="142"/>
        <end position="163"/>
    </location>
</feature>
<evidence type="ECO:0000259" key="7">
    <source>
        <dbReference type="Pfam" id="PF10035"/>
    </source>
</evidence>
<dbReference type="AlphaFoldDB" id="A0A136Q562"/>
<keyword evidence="4 6" id="KW-1133">Transmembrane helix</keyword>
<evidence type="ECO:0000256" key="1">
    <source>
        <dbReference type="ARBA" id="ARBA00004651"/>
    </source>
</evidence>
<dbReference type="InterPro" id="IPR003740">
    <property type="entry name" value="YitT"/>
</dbReference>
<evidence type="ECO:0000313" key="9">
    <source>
        <dbReference type="Proteomes" id="UP000070366"/>
    </source>
</evidence>
<dbReference type="PANTHER" id="PTHR33545">
    <property type="entry name" value="UPF0750 MEMBRANE PROTEIN YITT-RELATED"/>
    <property type="match status" value="1"/>
</dbReference>
<evidence type="ECO:0000256" key="4">
    <source>
        <dbReference type="ARBA" id="ARBA00022989"/>
    </source>
</evidence>
<dbReference type="PANTHER" id="PTHR33545:SF5">
    <property type="entry name" value="UPF0750 MEMBRANE PROTEIN YITT"/>
    <property type="match status" value="1"/>
</dbReference>
<evidence type="ECO:0000256" key="6">
    <source>
        <dbReference type="SAM" id="Phobius"/>
    </source>
</evidence>
<feature type="domain" description="DUF2179" evidence="7">
    <location>
        <begin position="258"/>
        <end position="312"/>
    </location>
</feature>
<evidence type="ECO:0000256" key="5">
    <source>
        <dbReference type="ARBA" id="ARBA00023136"/>
    </source>
</evidence>
<keyword evidence="9" id="KW-1185">Reference proteome</keyword>
<dbReference type="Gene3D" id="3.30.70.120">
    <property type="match status" value="1"/>
</dbReference>
<dbReference type="PATRIC" id="fig|626937.4.peg.1289"/>
<protein>
    <recommendedName>
        <fullName evidence="7">DUF2179 domain-containing protein</fullName>
    </recommendedName>
</protein>
<name>A0A136Q562_9FIRM</name>
<feature type="transmembrane region" description="Helical" evidence="6">
    <location>
        <begin position="41"/>
        <end position="62"/>
    </location>
</feature>
<accession>A0A136Q562</accession>
<proteinExistence type="predicted"/>
<feature type="transmembrane region" description="Helical" evidence="6">
    <location>
        <begin position="184"/>
        <end position="203"/>
    </location>
</feature>
<feature type="transmembrane region" description="Helical" evidence="6">
    <location>
        <begin position="82"/>
        <end position="109"/>
    </location>
</feature>
<dbReference type="Pfam" id="PF10035">
    <property type="entry name" value="DUF2179"/>
    <property type="match status" value="1"/>
</dbReference>
<dbReference type="PIRSF" id="PIRSF006483">
    <property type="entry name" value="Membrane_protein_YitT"/>
    <property type="match status" value="1"/>
</dbReference>
<gene>
    <name evidence="8" type="ORF">HMPREF3293_01304</name>
</gene>
<organism evidence="8 9">
    <name type="scientific">Christensenella minuta</name>
    <dbReference type="NCBI Taxonomy" id="626937"/>
    <lineage>
        <taxon>Bacteria</taxon>
        <taxon>Bacillati</taxon>
        <taxon>Bacillota</taxon>
        <taxon>Clostridia</taxon>
        <taxon>Christensenellales</taxon>
        <taxon>Christensenellaceae</taxon>
        <taxon>Christensenella</taxon>
    </lineage>
</organism>
<dbReference type="InterPro" id="IPR019264">
    <property type="entry name" value="DUF2179"/>
</dbReference>
<keyword evidence="2" id="KW-1003">Cell membrane</keyword>
<reference evidence="8 9" key="1">
    <citation type="submission" date="2016-02" db="EMBL/GenBank/DDBJ databases">
        <authorList>
            <person name="Wen L."/>
            <person name="He K."/>
            <person name="Yang H."/>
        </authorList>
    </citation>
    <scope>NUCLEOTIDE SEQUENCE [LARGE SCALE GENOMIC DNA]</scope>
    <source>
        <strain evidence="8 9">DSM 22607</strain>
    </source>
</reference>
<dbReference type="InterPro" id="IPR015867">
    <property type="entry name" value="N-reg_PII/ATP_PRibTrfase_C"/>
</dbReference>